<dbReference type="PANTHER" id="PTHR42101:SF1">
    <property type="entry name" value="LOW TEMPERATURE REQUIREMENT A"/>
    <property type="match status" value="1"/>
</dbReference>
<feature type="transmembrane region" description="Helical" evidence="2">
    <location>
        <begin position="157"/>
        <end position="176"/>
    </location>
</feature>
<dbReference type="AlphaFoldDB" id="A0AAJ0CZN4"/>
<feature type="region of interest" description="Disordered" evidence="1">
    <location>
        <begin position="609"/>
        <end position="659"/>
    </location>
</feature>
<feature type="compositionally biased region" description="Polar residues" evidence="1">
    <location>
        <begin position="630"/>
        <end position="641"/>
    </location>
</feature>
<feature type="region of interest" description="Disordered" evidence="1">
    <location>
        <begin position="26"/>
        <end position="53"/>
    </location>
</feature>
<feature type="transmembrane region" description="Helical" evidence="2">
    <location>
        <begin position="439"/>
        <end position="464"/>
    </location>
</feature>
<evidence type="ECO:0000313" key="4">
    <source>
        <dbReference type="Proteomes" id="UP001251528"/>
    </source>
</evidence>
<evidence type="ECO:0000256" key="1">
    <source>
        <dbReference type="SAM" id="MobiDB-lite"/>
    </source>
</evidence>
<feature type="transmembrane region" description="Helical" evidence="2">
    <location>
        <begin position="188"/>
        <end position="209"/>
    </location>
</feature>
<comment type="caution">
    <text evidence="3">The sequence shown here is derived from an EMBL/GenBank/DDBJ whole genome shotgun (WGS) entry which is preliminary data.</text>
</comment>
<organism evidence="3 4">
    <name type="scientific">Conoideocrella luteorostrata</name>
    <dbReference type="NCBI Taxonomy" id="1105319"/>
    <lineage>
        <taxon>Eukaryota</taxon>
        <taxon>Fungi</taxon>
        <taxon>Dikarya</taxon>
        <taxon>Ascomycota</taxon>
        <taxon>Pezizomycotina</taxon>
        <taxon>Sordariomycetes</taxon>
        <taxon>Hypocreomycetidae</taxon>
        <taxon>Hypocreales</taxon>
        <taxon>Clavicipitaceae</taxon>
        <taxon>Conoideocrella</taxon>
    </lineage>
</organism>
<keyword evidence="2" id="KW-0812">Transmembrane</keyword>
<feature type="transmembrane region" description="Helical" evidence="2">
    <location>
        <begin position="221"/>
        <end position="244"/>
    </location>
</feature>
<feature type="transmembrane region" description="Helical" evidence="2">
    <location>
        <begin position="329"/>
        <end position="348"/>
    </location>
</feature>
<dbReference type="Proteomes" id="UP001251528">
    <property type="component" value="Unassembled WGS sequence"/>
</dbReference>
<feature type="transmembrane region" description="Helical" evidence="2">
    <location>
        <begin position="567"/>
        <end position="585"/>
    </location>
</feature>
<feature type="compositionally biased region" description="Basic and acidic residues" evidence="1">
    <location>
        <begin position="30"/>
        <end position="48"/>
    </location>
</feature>
<dbReference type="PANTHER" id="PTHR42101">
    <property type="entry name" value="CHROMOSOME 16, WHOLE GENOME SHOTGUN SEQUENCE"/>
    <property type="match status" value="1"/>
</dbReference>
<gene>
    <name evidence="3" type="ORF">QQS21_001719</name>
</gene>
<keyword evidence="2" id="KW-1133">Transmembrane helix</keyword>
<keyword evidence="4" id="KW-1185">Reference proteome</keyword>
<feature type="transmembrane region" description="Helical" evidence="2">
    <location>
        <begin position="129"/>
        <end position="145"/>
    </location>
</feature>
<reference evidence="3" key="1">
    <citation type="submission" date="2023-06" db="EMBL/GenBank/DDBJ databases">
        <title>Conoideocrella luteorostrata (Hypocreales: Clavicipitaceae), a potential biocontrol fungus for elongate hemlock scale in United States Christmas tree production areas.</title>
        <authorList>
            <person name="Barrett H."/>
            <person name="Lovett B."/>
            <person name="Macias A.M."/>
            <person name="Stajich J.E."/>
            <person name="Kasson M.T."/>
        </authorList>
    </citation>
    <scope>NUCLEOTIDE SEQUENCE</scope>
    <source>
        <strain evidence="3">ARSEF 14590</strain>
    </source>
</reference>
<dbReference type="EMBL" id="JASWJB010000018">
    <property type="protein sequence ID" value="KAK2612293.1"/>
    <property type="molecule type" value="Genomic_DNA"/>
</dbReference>
<keyword evidence="2" id="KW-0472">Membrane</keyword>
<proteinExistence type="predicted"/>
<feature type="transmembrane region" description="Helical" evidence="2">
    <location>
        <begin position="289"/>
        <end position="309"/>
    </location>
</feature>
<name>A0AAJ0CZN4_9HYPO</name>
<sequence>MLEQNSSYSRHPEKLRIFSSPLVPNWTDNRATDESEKSTAEPRTDHGVKHAHSLPQFKRHNEPTLLEIFYDLFFAANYNVFSDTMQVTNHAKFKASVGYFCLLWLTWFEVALFDVRYATDSIFARFTRAIQLGVLVGFVVVTPKFDPTDQDRDTMRAMSLILAVSRACLAVEYASITWHVRKYKKAHLGLYLQIALHAAAALVCLGIAFCFEDGKRSRVYMTWYFISGAEAIGSLLLSNFYRVASLTETHLMKRMTLLTVMIMGNGIEQLAHEVVTIVRNPGAWDATTIGLVTAGAATIYFVFLIYFDWLRSSLYLPPIRQQIWTCLHLPFHLALVLFMQGFTQYLIWSKIVSQVKRLIVIADPSDDARLATSIGVRDSLNSSIQAFFKDYPPKIPSTWETVNDALNNITKIPDKFWVVMDNGLSTVDANRISPDLEDALVNILNTVSALVISMSNALFAAFGINLDDDLAKQNPAAAKSVKDGGYQYLVQDKTWNRYRLVFAYGYISAGCTMLLMAILTVIARATPHTIWPTIRLLIVFLLSLGTGLVSILWFSDDNLDNFLYSPWVMPTITLVWVVILILTHINGEGMKRNRELFMQFGRKTRVREHVNPNERLPAAPDQEQGKHSPEGNQEILQTVSDESVHTKRSGNSDRLDKRN</sequence>
<feature type="transmembrane region" description="Helical" evidence="2">
    <location>
        <begin position="534"/>
        <end position="555"/>
    </location>
</feature>
<evidence type="ECO:0000256" key="2">
    <source>
        <dbReference type="SAM" id="Phobius"/>
    </source>
</evidence>
<evidence type="ECO:0008006" key="5">
    <source>
        <dbReference type="Google" id="ProtNLM"/>
    </source>
</evidence>
<protein>
    <recommendedName>
        <fullName evidence="5">Low temperature requirement A</fullName>
    </recommendedName>
</protein>
<evidence type="ECO:0000313" key="3">
    <source>
        <dbReference type="EMBL" id="KAK2612293.1"/>
    </source>
</evidence>
<accession>A0AAJ0CZN4</accession>
<feature type="transmembrane region" description="Helical" evidence="2">
    <location>
        <begin position="501"/>
        <end position="522"/>
    </location>
</feature>
<feature type="compositionally biased region" description="Basic and acidic residues" evidence="1">
    <location>
        <begin position="642"/>
        <end position="659"/>
    </location>
</feature>